<gene>
    <name evidence="2" type="ORF">phytr_12020</name>
</gene>
<name>A0A2P1PA35_9RICK</name>
<accession>A0A2P1PA35</accession>
<evidence type="ECO:0000313" key="2">
    <source>
        <dbReference type="EMBL" id="AVP88127.1"/>
    </source>
</evidence>
<proteinExistence type="predicted"/>
<organism evidence="2 3">
    <name type="scientific">Candidatus Phycorickettsia trachydisci</name>
    <dbReference type="NCBI Taxonomy" id="2115978"/>
    <lineage>
        <taxon>Bacteria</taxon>
        <taxon>Pseudomonadati</taxon>
        <taxon>Pseudomonadota</taxon>
        <taxon>Alphaproteobacteria</taxon>
        <taxon>Rickettsiales</taxon>
        <taxon>Rickettsiaceae</taxon>
        <taxon>Candidatus Phycorickettsia</taxon>
    </lineage>
</organism>
<keyword evidence="3" id="KW-1185">Reference proteome</keyword>
<dbReference type="RefSeq" id="WP_106874941.1">
    <property type="nucleotide sequence ID" value="NZ_CP027845.1"/>
</dbReference>
<keyword evidence="1" id="KW-0175">Coiled coil</keyword>
<feature type="coiled-coil region" evidence="1">
    <location>
        <begin position="49"/>
        <end position="76"/>
    </location>
</feature>
<reference evidence="2 3" key="1">
    <citation type="submission" date="2018-03" db="EMBL/GenBank/DDBJ databases">
        <title>A gene transfer event suggests a long-term partnership between eustigmatophyte algae and a novel lineage of endosymbiotic bacteria.</title>
        <authorList>
            <person name="Yurchenko T."/>
            <person name="Sevcikova T."/>
            <person name="Pribyl P."/>
            <person name="El Karkouri K."/>
            <person name="Klimes V."/>
            <person name="Amaral R."/>
            <person name="Zbrankova V."/>
            <person name="Kim E."/>
            <person name="Raoult D."/>
            <person name="Santos L.M.A."/>
            <person name="Elias M."/>
        </authorList>
    </citation>
    <scope>NUCLEOTIDE SEQUENCE [LARGE SCALE GENOMIC DNA]</scope>
    <source>
        <strain evidence="2">CCALA 838</strain>
    </source>
</reference>
<sequence length="219" mass="25035">MNIIFNNHKESKVQNHVSTFKLNSLEQMFPPELDYWNINSNTNSAEEFIDTVKRKLDSLNDRVNVLKDQLESLKGFTEKSRQFDDSIGVTNILYGNGGKNLFLVQNGRGFSNWQHASMEDSADLHAKILDTRLAAALREVQKQEKVVQELQNFLKDKRSVDNSQIKYYIMEGSADYITDSFNSFNINSSANSSNPSNMNSIFCPNKQSIELMGEEWMDG</sequence>
<dbReference type="EMBL" id="CP027845">
    <property type="protein sequence ID" value="AVP88127.1"/>
    <property type="molecule type" value="Genomic_DNA"/>
</dbReference>
<evidence type="ECO:0000313" key="3">
    <source>
        <dbReference type="Proteomes" id="UP000241762"/>
    </source>
</evidence>
<dbReference type="AlphaFoldDB" id="A0A2P1PA35"/>
<dbReference type="Proteomes" id="UP000241762">
    <property type="component" value="Chromosome"/>
</dbReference>
<dbReference type="KEGG" id="ptc:phytr_12020"/>
<protein>
    <submittedName>
        <fullName evidence="2">Uncharacterized protein</fullName>
    </submittedName>
</protein>
<evidence type="ECO:0000256" key="1">
    <source>
        <dbReference type="SAM" id="Coils"/>
    </source>
</evidence>